<dbReference type="SMART" id="SM01001">
    <property type="entry name" value="AIRC"/>
    <property type="match status" value="1"/>
</dbReference>
<keyword evidence="1 3" id="KW-0658">Purine biosynthesis</keyword>
<name>A0ABV6YPZ3_UNCEI</name>
<feature type="binding site" evidence="3">
    <location>
        <position position="15"/>
    </location>
    <ligand>
        <name>substrate</name>
    </ligand>
</feature>
<dbReference type="PANTHER" id="PTHR23046">
    <property type="entry name" value="PHOSPHORIBOSYLAMINOIMIDAZOLE CARBOXYLASE CATALYTIC SUBUNIT"/>
    <property type="match status" value="1"/>
</dbReference>
<evidence type="ECO:0000256" key="3">
    <source>
        <dbReference type="HAMAP-Rule" id="MF_01929"/>
    </source>
</evidence>
<comment type="function">
    <text evidence="3 4">Catalyzes the conversion of N5-carboxyaminoimidazole ribonucleotide (N5-CAIR) to 4-carboxy-5-aminoimidazole ribonucleotide (CAIR).</text>
</comment>
<dbReference type="Pfam" id="PF00731">
    <property type="entry name" value="AIRC"/>
    <property type="match status" value="1"/>
</dbReference>
<accession>A0ABV6YPZ3</accession>
<keyword evidence="2 3" id="KW-0413">Isomerase</keyword>
<evidence type="ECO:0000256" key="1">
    <source>
        <dbReference type="ARBA" id="ARBA00022755"/>
    </source>
</evidence>
<evidence type="ECO:0000313" key="6">
    <source>
        <dbReference type="EMBL" id="MFC1800120.1"/>
    </source>
</evidence>
<comment type="similarity">
    <text evidence="3">Belongs to the AIR carboxylase family. Class I subfamily.</text>
</comment>
<keyword evidence="6" id="KW-0456">Lyase</keyword>
<dbReference type="InterPro" id="IPR024694">
    <property type="entry name" value="PurE_prokaryotes"/>
</dbReference>
<dbReference type="EMBL" id="JBHPEI010000071">
    <property type="protein sequence ID" value="MFC1800120.1"/>
    <property type="molecule type" value="Genomic_DNA"/>
</dbReference>
<feature type="binding site" evidence="3">
    <location>
        <position position="42"/>
    </location>
    <ligand>
        <name>substrate</name>
    </ligand>
</feature>
<feature type="domain" description="PurE" evidence="5">
    <location>
        <begin position="4"/>
        <end position="155"/>
    </location>
</feature>
<feature type="binding site" evidence="3">
    <location>
        <position position="12"/>
    </location>
    <ligand>
        <name>substrate</name>
    </ligand>
</feature>
<reference evidence="6 7" key="1">
    <citation type="submission" date="2024-09" db="EMBL/GenBank/DDBJ databases">
        <authorList>
            <person name="D'Angelo T."/>
        </authorList>
    </citation>
    <scope>NUCLEOTIDE SEQUENCE [LARGE SCALE GENOMIC DNA]</scope>
    <source>
        <strain evidence="6">SAG AM-311-F02</strain>
    </source>
</reference>
<comment type="caution">
    <text evidence="6">The sequence shown here is derived from an EMBL/GenBank/DDBJ whole genome shotgun (WGS) entry which is preliminary data.</text>
</comment>
<gene>
    <name evidence="3 6" type="primary">purE</name>
    <name evidence="6" type="ORF">ACFL2Z_04330</name>
</gene>
<dbReference type="GO" id="GO:0034023">
    <property type="term" value="F:5-(carboxyamino)imidazole ribonucleotide mutase activity"/>
    <property type="evidence" value="ECO:0007669"/>
    <property type="project" value="UniProtKB-EC"/>
</dbReference>
<dbReference type="PIRSF" id="PIRSF001338">
    <property type="entry name" value="AIR_carboxylase"/>
    <property type="match status" value="1"/>
</dbReference>
<evidence type="ECO:0000256" key="4">
    <source>
        <dbReference type="PIRNR" id="PIRNR001338"/>
    </source>
</evidence>
<dbReference type="HAMAP" id="MF_01929">
    <property type="entry name" value="PurE_classI"/>
    <property type="match status" value="1"/>
</dbReference>
<comment type="pathway">
    <text evidence="3 4">Purine metabolism; IMP biosynthesis via de novo pathway; 5-amino-1-(5-phospho-D-ribosyl)imidazole-4-carboxylate from 5-amino-1-(5-phospho-D-ribosyl)imidazole (N5-CAIR route): step 2/2.</text>
</comment>
<proteinExistence type="inferred from homology"/>
<evidence type="ECO:0000313" key="7">
    <source>
        <dbReference type="Proteomes" id="UP001594288"/>
    </source>
</evidence>
<dbReference type="EC" id="5.4.99.18" evidence="3 4"/>
<keyword evidence="7" id="KW-1185">Reference proteome</keyword>
<dbReference type="Gene3D" id="3.40.50.1970">
    <property type="match status" value="1"/>
</dbReference>
<dbReference type="GO" id="GO:0004638">
    <property type="term" value="F:phosphoribosylaminoimidazole carboxylase activity"/>
    <property type="evidence" value="ECO:0007669"/>
    <property type="project" value="UniProtKB-EC"/>
</dbReference>
<evidence type="ECO:0000256" key="2">
    <source>
        <dbReference type="ARBA" id="ARBA00023235"/>
    </source>
</evidence>
<dbReference type="SUPFAM" id="SSF52255">
    <property type="entry name" value="N5-CAIR mutase (phosphoribosylaminoimidazole carboxylase, PurE)"/>
    <property type="match status" value="1"/>
</dbReference>
<organism evidence="6 7">
    <name type="scientific">Eiseniibacteriota bacterium</name>
    <dbReference type="NCBI Taxonomy" id="2212470"/>
    <lineage>
        <taxon>Bacteria</taxon>
        <taxon>Candidatus Eiseniibacteriota</taxon>
    </lineage>
</organism>
<dbReference type="Proteomes" id="UP001594288">
    <property type="component" value="Unassembled WGS sequence"/>
</dbReference>
<sequence>MGKPEVAVLMGSKSDAEVMERAGGVLDRFGVEYSTHVLSAHRTPEKTRDFARDARKKGFKVIIAGAGMAAHLAGAVASETTLPVIGVPLAGSAVGGLDALLATVQMPTGVPVATVAIGGSGAHNAAVLAIEILALSDAGLRKKLIAYKKELAGGAR</sequence>
<protein>
    <recommendedName>
        <fullName evidence="3 4">N5-carboxyaminoimidazole ribonucleotide mutase</fullName>
        <shortName evidence="3 4">N5-CAIR mutase</shortName>
        <ecNumber evidence="3 4">5.4.99.18</ecNumber>
    </recommendedName>
    <alternativeName>
        <fullName evidence="3">5-(carboxyamino)imidazole ribonucleotide mutase</fullName>
    </alternativeName>
</protein>
<dbReference type="InterPro" id="IPR000031">
    <property type="entry name" value="PurE_dom"/>
</dbReference>
<comment type="catalytic activity">
    <reaction evidence="3 4">
        <text>5-carboxyamino-1-(5-phospho-D-ribosyl)imidazole + H(+) = 5-amino-1-(5-phospho-D-ribosyl)imidazole-4-carboxylate</text>
        <dbReference type="Rhea" id="RHEA:13193"/>
        <dbReference type="ChEBI" id="CHEBI:15378"/>
        <dbReference type="ChEBI" id="CHEBI:58730"/>
        <dbReference type="ChEBI" id="CHEBI:77657"/>
        <dbReference type="EC" id="5.4.99.18"/>
    </reaction>
</comment>
<dbReference type="InterPro" id="IPR033747">
    <property type="entry name" value="PurE_ClassI"/>
</dbReference>
<evidence type="ECO:0000259" key="5">
    <source>
        <dbReference type="SMART" id="SM01001"/>
    </source>
</evidence>
<dbReference type="PANTHER" id="PTHR23046:SF2">
    <property type="entry name" value="PHOSPHORIBOSYLAMINOIMIDAZOLE CARBOXYLASE"/>
    <property type="match status" value="1"/>
</dbReference>
<dbReference type="NCBIfam" id="TIGR01162">
    <property type="entry name" value="purE"/>
    <property type="match status" value="1"/>
</dbReference>